<proteinExistence type="predicted"/>
<comment type="caution">
    <text evidence="2">The sequence shown here is derived from an EMBL/GenBank/DDBJ whole genome shotgun (WGS) entry which is preliminary data.</text>
</comment>
<dbReference type="EMBL" id="JAULSV010000006">
    <property type="protein sequence ID" value="KAK0640891.1"/>
    <property type="molecule type" value="Genomic_DNA"/>
</dbReference>
<gene>
    <name evidence="2" type="ORF">B0T16DRAFT_418643</name>
</gene>
<reference evidence="2" key="1">
    <citation type="submission" date="2023-06" db="EMBL/GenBank/DDBJ databases">
        <title>Genome-scale phylogeny and comparative genomics of the fungal order Sordariales.</title>
        <authorList>
            <consortium name="Lawrence Berkeley National Laboratory"/>
            <person name="Hensen N."/>
            <person name="Bonometti L."/>
            <person name="Westerberg I."/>
            <person name="Brannstrom I.O."/>
            <person name="Guillou S."/>
            <person name="Cros-Aarteil S."/>
            <person name="Calhoun S."/>
            <person name="Haridas S."/>
            <person name="Kuo A."/>
            <person name="Mondo S."/>
            <person name="Pangilinan J."/>
            <person name="Riley R."/>
            <person name="Labutti K."/>
            <person name="Andreopoulos B."/>
            <person name="Lipzen A."/>
            <person name="Chen C."/>
            <person name="Yanf M."/>
            <person name="Daum C."/>
            <person name="Ng V."/>
            <person name="Clum A."/>
            <person name="Steindorff A."/>
            <person name="Ohm R."/>
            <person name="Martin F."/>
            <person name="Silar P."/>
            <person name="Natvig D."/>
            <person name="Lalanne C."/>
            <person name="Gautier V."/>
            <person name="Ament-Velasquez S.L."/>
            <person name="Kruys A."/>
            <person name="Hutchinson M.I."/>
            <person name="Powell A.J."/>
            <person name="Barry K."/>
            <person name="Miller A.N."/>
            <person name="Grigoriev I.V."/>
            <person name="Debuchy R."/>
            <person name="Gladieux P."/>
            <person name="Thoren M.H."/>
            <person name="Johannesson H."/>
        </authorList>
    </citation>
    <scope>NUCLEOTIDE SEQUENCE</scope>
    <source>
        <strain evidence="2">SMH2532-1</strain>
    </source>
</reference>
<evidence type="ECO:0000256" key="1">
    <source>
        <dbReference type="SAM" id="MobiDB-lite"/>
    </source>
</evidence>
<sequence length="225" mass="25022">MGRVNTKLEHKIVAELSVNSVGVQGGSNIGYSTRAYRSRLDKWGVHKYSCRKRNGSASTNEDGSPDEDAPVLSPPRTPGKQHTSPLTDPEYPRTPGPMSPISPISSQGHRYFDDEAMCGTASPAGLGSPQYQQHQFAAVQHRHSISLPTPGSYMPDSQYNRFYHQQQQQHPDFYPQSPQSNGYYHQIPFQGQGSINTVSLPSSPNNRRFTQHGWVEVDEIKSPTE</sequence>
<evidence type="ECO:0000313" key="2">
    <source>
        <dbReference type="EMBL" id="KAK0640891.1"/>
    </source>
</evidence>
<protein>
    <recommendedName>
        <fullName evidence="4">Clr5 domain-containing protein</fullName>
    </recommendedName>
</protein>
<evidence type="ECO:0000313" key="3">
    <source>
        <dbReference type="Proteomes" id="UP001174936"/>
    </source>
</evidence>
<organism evidence="2 3">
    <name type="scientific">Cercophora newfieldiana</name>
    <dbReference type="NCBI Taxonomy" id="92897"/>
    <lineage>
        <taxon>Eukaryota</taxon>
        <taxon>Fungi</taxon>
        <taxon>Dikarya</taxon>
        <taxon>Ascomycota</taxon>
        <taxon>Pezizomycotina</taxon>
        <taxon>Sordariomycetes</taxon>
        <taxon>Sordariomycetidae</taxon>
        <taxon>Sordariales</taxon>
        <taxon>Lasiosphaeriaceae</taxon>
        <taxon>Cercophora</taxon>
    </lineage>
</organism>
<accession>A0AA39XVA5</accession>
<dbReference type="Proteomes" id="UP001174936">
    <property type="component" value="Unassembled WGS sequence"/>
</dbReference>
<feature type="region of interest" description="Disordered" evidence="1">
    <location>
        <begin position="53"/>
        <end position="108"/>
    </location>
</feature>
<keyword evidence="3" id="KW-1185">Reference proteome</keyword>
<dbReference type="AlphaFoldDB" id="A0AA39XVA5"/>
<evidence type="ECO:0008006" key="4">
    <source>
        <dbReference type="Google" id="ProtNLM"/>
    </source>
</evidence>
<name>A0AA39XVA5_9PEZI</name>